<dbReference type="HOGENOM" id="CLU_923462_0_0_11"/>
<dbReference type="RefSeq" id="WP_045527336.1">
    <property type="nucleotide sequence ID" value="NZ_CP011043.1"/>
</dbReference>
<name>A0A0D5CH56_9MICO</name>
<sequence length="298" mass="29832">MTRAHRPSPRIRAALLVGLTVLLVGAGSTAGHALWASTATTSANVTSASVAVTETGFDTLAGELTMSTTARTTSVVVTNTGTTAGTWLSDITTAPRGTDDRAFASSTLVTAWASTQACTPNTAPGRGATTGTWANPPAISGTLQPGASATWCVRTVANPSQANAARIDATLTTVLGQGSWTGRDSGRAVQTAPDNPVTGLSCARTWGDRAVVIGWDTGTAPLSESYGINVGGTRIATVSGSTGQATISASQAPSASLGGSEVAVTVDLLRGDGSVVRPVGSGTVTGYSLFFLRSVTCA</sequence>
<reference evidence="1 2" key="1">
    <citation type="journal article" date="2015" name="Genome Announc.">
        <title>Complete Genome Sequence of Clavibacter michiganensis subsp. insidiosus R1-1 Using PacBio Single-Molecule Real-Time Technology.</title>
        <authorList>
            <person name="Lu Y."/>
            <person name="Samac D.A."/>
            <person name="Glazebrook J."/>
            <person name="Ishimaru C.A."/>
        </authorList>
    </citation>
    <scope>NUCLEOTIDE SEQUENCE [LARGE SCALE GENOMIC DNA]</scope>
    <source>
        <strain evidence="1 2">R1-1</strain>
    </source>
</reference>
<evidence type="ECO:0000313" key="2">
    <source>
        <dbReference type="Proteomes" id="UP000032604"/>
    </source>
</evidence>
<gene>
    <name evidence="1" type="ORF">VO01_05185</name>
</gene>
<proteinExistence type="predicted"/>
<dbReference type="EMBL" id="CP011043">
    <property type="protein sequence ID" value="AJW78602.1"/>
    <property type="molecule type" value="Genomic_DNA"/>
</dbReference>
<organism evidence="1 2">
    <name type="scientific">Clavibacter michiganensis subsp. insidiosus</name>
    <dbReference type="NCBI Taxonomy" id="33014"/>
    <lineage>
        <taxon>Bacteria</taxon>
        <taxon>Bacillati</taxon>
        <taxon>Actinomycetota</taxon>
        <taxon>Actinomycetes</taxon>
        <taxon>Micrococcales</taxon>
        <taxon>Microbacteriaceae</taxon>
        <taxon>Clavibacter</taxon>
    </lineage>
</organism>
<dbReference type="Proteomes" id="UP000032604">
    <property type="component" value="Chromosome"/>
</dbReference>
<accession>A0A0D5CH56</accession>
<evidence type="ECO:0000313" key="1">
    <source>
        <dbReference type="EMBL" id="AJW78602.1"/>
    </source>
</evidence>
<dbReference type="AlphaFoldDB" id="A0A0D5CH56"/>
<protein>
    <submittedName>
        <fullName evidence="1">Uncharacterized protein</fullName>
    </submittedName>
</protein>
<dbReference type="KEGG" id="cmh:VO01_05185"/>
<dbReference type="PATRIC" id="fig|33014.5.peg.1079"/>